<dbReference type="SUPFAM" id="SSF50475">
    <property type="entry name" value="FMN-binding split barrel"/>
    <property type="match status" value="1"/>
</dbReference>
<evidence type="ECO:0000313" key="2">
    <source>
        <dbReference type="Proteomes" id="UP000464314"/>
    </source>
</evidence>
<protein>
    <submittedName>
        <fullName evidence="1">Pyridoxamine 5'-phosphate oxidase family protein</fullName>
    </submittedName>
</protein>
<reference evidence="1 2" key="1">
    <citation type="submission" date="2020-01" db="EMBL/GenBank/DDBJ databases">
        <title>Genome analysis of Anaerocolumna sp. CBA3638.</title>
        <authorList>
            <person name="Kim J."/>
            <person name="Roh S.W."/>
        </authorList>
    </citation>
    <scope>NUCLEOTIDE SEQUENCE [LARGE SCALE GENOMIC DNA]</scope>
    <source>
        <strain evidence="1 2">CBA3638</strain>
    </source>
</reference>
<dbReference type="Gene3D" id="2.30.110.10">
    <property type="entry name" value="Electron Transport, Fmn-binding Protein, Chain A"/>
    <property type="match status" value="1"/>
</dbReference>
<dbReference type="RefSeq" id="WP_161835967.1">
    <property type="nucleotide sequence ID" value="NZ_CP048000.1"/>
</dbReference>
<dbReference type="PANTHER" id="PTHR34071">
    <property type="entry name" value="5-NITROIMIDAZOLE ANTIBIOTICS RESISTANCE PROTEIN, NIMA-FAMILY-RELATED PROTEIN-RELATED"/>
    <property type="match status" value="1"/>
</dbReference>
<dbReference type="EMBL" id="CP048000">
    <property type="protein sequence ID" value="QHQ59406.1"/>
    <property type="molecule type" value="Genomic_DNA"/>
</dbReference>
<organism evidence="1 2">
    <name type="scientific">Anaerocolumna sedimenticola</name>
    <dbReference type="NCBI Taxonomy" id="2696063"/>
    <lineage>
        <taxon>Bacteria</taxon>
        <taxon>Bacillati</taxon>
        <taxon>Bacillota</taxon>
        <taxon>Clostridia</taxon>
        <taxon>Lachnospirales</taxon>
        <taxon>Lachnospiraceae</taxon>
        <taxon>Anaerocolumna</taxon>
    </lineage>
</organism>
<sequence length="157" mass="17621">MRRKDHEVSNIDDIIAIMKKCDVCQLALFDEEYPYIVPLNFGFSYDGTNIALYFHGANAGKKLDLIKNNNKVAFEMDCSHKLIKGEGACECTMEYESVCGNGTIELAEGDEKITALTCLMKQYSSESTFQFNEKLVNAVTVLKLKVNNITGKRLSRS</sequence>
<evidence type="ECO:0000313" key="1">
    <source>
        <dbReference type="EMBL" id="QHQ59406.1"/>
    </source>
</evidence>
<keyword evidence="2" id="KW-1185">Reference proteome</keyword>
<proteinExistence type="predicted"/>
<dbReference type="PANTHER" id="PTHR34071:SF2">
    <property type="entry name" value="FLAVIN-NUCLEOTIDE-BINDING PROTEIN"/>
    <property type="match status" value="1"/>
</dbReference>
<accession>A0A6P1THJ6</accession>
<dbReference type="InterPro" id="IPR024747">
    <property type="entry name" value="Pyridox_Oxase-rel"/>
</dbReference>
<dbReference type="KEGG" id="anr:Ana3638_00165"/>
<dbReference type="InterPro" id="IPR012349">
    <property type="entry name" value="Split_barrel_FMN-bd"/>
</dbReference>
<name>A0A6P1THJ6_9FIRM</name>
<dbReference type="Pfam" id="PF12900">
    <property type="entry name" value="Pyridox_ox_2"/>
    <property type="match status" value="1"/>
</dbReference>
<gene>
    <name evidence="1" type="ORF">Ana3638_00165</name>
</gene>
<dbReference type="AlphaFoldDB" id="A0A6P1THJ6"/>
<dbReference type="Proteomes" id="UP000464314">
    <property type="component" value="Chromosome"/>
</dbReference>